<name>A0A0N0ZVS2_CHRID</name>
<dbReference type="EMBL" id="LJOD01000002">
    <property type="protein sequence ID" value="KPE52198.1"/>
    <property type="molecule type" value="Genomic_DNA"/>
</dbReference>
<dbReference type="InterPro" id="IPR003675">
    <property type="entry name" value="Rce1/LyrA-like_dom"/>
</dbReference>
<dbReference type="Proteomes" id="UP000037953">
    <property type="component" value="Unassembled WGS sequence"/>
</dbReference>
<dbReference type="PATRIC" id="fig|253.9.peg.2254"/>
<keyword evidence="1" id="KW-1133">Transmembrane helix</keyword>
<keyword evidence="1" id="KW-0812">Transmembrane</keyword>
<dbReference type="RefSeq" id="WP_062696931.1">
    <property type="nucleotide sequence ID" value="NZ_LJOD01000002.1"/>
</dbReference>
<evidence type="ECO:0000256" key="1">
    <source>
        <dbReference type="SAM" id="Phobius"/>
    </source>
</evidence>
<accession>A0A0N0ZVS2</accession>
<keyword evidence="1" id="KW-0472">Membrane</keyword>
<feature type="transmembrane region" description="Helical" evidence="1">
    <location>
        <begin position="12"/>
        <end position="37"/>
    </location>
</feature>
<evidence type="ECO:0000313" key="4">
    <source>
        <dbReference type="Proteomes" id="UP000037953"/>
    </source>
</evidence>
<dbReference type="PANTHER" id="PTHR36435">
    <property type="entry name" value="SLR1288 PROTEIN"/>
    <property type="match status" value="1"/>
</dbReference>
<gene>
    <name evidence="3" type="ORF">AOB46_04770</name>
</gene>
<evidence type="ECO:0000259" key="2">
    <source>
        <dbReference type="Pfam" id="PF02517"/>
    </source>
</evidence>
<feature type="transmembrane region" description="Helical" evidence="1">
    <location>
        <begin position="176"/>
        <end position="207"/>
    </location>
</feature>
<feature type="transmembrane region" description="Helical" evidence="1">
    <location>
        <begin position="135"/>
        <end position="156"/>
    </location>
</feature>
<comment type="caution">
    <text evidence="3">The sequence shown here is derived from an EMBL/GenBank/DDBJ whole genome shotgun (WGS) entry which is preliminary data.</text>
</comment>
<protein>
    <submittedName>
        <fullName evidence="3">CAAX protease</fullName>
    </submittedName>
</protein>
<feature type="transmembrane region" description="Helical" evidence="1">
    <location>
        <begin position="245"/>
        <end position="265"/>
    </location>
</feature>
<dbReference type="GO" id="GO:0080120">
    <property type="term" value="P:CAAX-box protein maturation"/>
    <property type="evidence" value="ECO:0007669"/>
    <property type="project" value="UniProtKB-ARBA"/>
</dbReference>
<evidence type="ECO:0000313" key="3">
    <source>
        <dbReference type="EMBL" id="KPE52198.1"/>
    </source>
</evidence>
<sequence length="276" mass="31910">MENSRYPKYTFTWIGGLVLLAGLFIGTMSVSFFNLFWKITFKENLELKEWYLMVTNAVGFLTAIAFFDFFIVRPSTGKKLNFNFSTTNFYTYVLIFPMMLGMMFIAEFTTSLIPITGPFWGKYYEFFSQLMNQLTFEPVMMIIMTVIMAPIFEEIIFRGIIQKGLMNKGVNPKRAIFYASVIFGLVHGNPWQFVGAVLLGCVLGLVYYKTKSLLLPMLLHAFNNLCSALLITYTKSESFADAFKTPEWVILMVGTVLFSLFYYLFTKKYKVHYAEI</sequence>
<dbReference type="AlphaFoldDB" id="A0A0N0ZVS2"/>
<feature type="transmembrane region" description="Helical" evidence="1">
    <location>
        <begin position="92"/>
        <end position="115"/>
    </location>
</feature>
<keyword evidence="3" id="KW-0645">Protease</keyword>
<feature type="transmembrane region" description="Helical" evidence="1">
    <location>
        <begin position="49"/>
        <end position="71"/>
    </location>
</feature>
<reference evidence="3 4" key="1">
    <citation type="journal article" date="2015" name="Genom Data">
        <title>Draft genome sequence of a multidrug-resistant Chryseobacterium indologenes isolate from Malaysia.</title>
        <authorList>
            <person name="Yu C.Y."/>
            <person name="Ang G.Y."/>
            <person name="Cheng H.J."/>
            <person name="Cheong Y.M."/>
            <person name="Yin W.F."/>
            <person name="Chan K.G."/>
        </authorList>
    </citation>
    <scope>NUCLEOTIDE SEQUENCE [LARGE SCALE GENOMIC DNA]</scope>
    <source>
        <strain evidence="3 4">CI_885</strain>
    </source>
</reference>
<dbReference type="PANTHER" id="PTHR36435:SF1">
    <property type="entry name" value="CAAX AMINO TERMINAL PROTEASE FAMILY PROTEIN"/>
    <property type="match status" value="1"/>
</dbReference>
<organism evidence="3 4">
    <name type="scientific">Chryseobacterium indologenes</name>
    <name type="common">Flavobacterium indologenes</name>
    <dbReference type="NCBI Taxonomy" id="253"/>
    <lineage>
        <taxon>Bacteria</taxon>
        <taxon>Pseudomonadati</taxon>
        <taxon>Bacteroidota</taxon>
        <taxon>Flavobacteriia</taxon>
        <taxon>Flavobacteriales</taxon>
        <taxon>Weeksellaceae</taxon>
        <taxon>Chryseobacterium group</taxon>
        <taxon>Chryseobacterium</taxon>
    </lineage>
</organism>
<keyword evidence="3" id="KW-0378">Hydrolase</keyword>
<dbReference type="InterPro" id="IPR052710">
    <property type="entry name" value="CAAX_protease"/>
</dbReference>
<proteinExistence type="predicted"/>
<dbReference type="GO" id="GO:0004175">
    <property type="term" value="F:endopeptidase activity"/>
    <property type="evidence" value="ECO:0007669"/>
    <property type="project" value="UniProtKB-ARBA"/>
</dbReference>
<reference evidence="4" key="2">
    <citation type="submission" date="2015-09" db="EMBL/GenBank/DDBJ databases">
        <title>Draft genome sequence of a multidrug-resistant Chryseobacterium indologenes isolate from Malaysia.</title>
        <authorList>
            <person name="Yu C.Y."/>
            <person name="Ang G.Y."/>
            <person name="Chan K.-G."/>
        </authorList>
    </citation>
    <scope>NUCLEOTIDE SEQUENCE [LARGE SCALE GENOMIC DNA]</scope>
    <source>
        <strain evidence="4">CI_885</strain>
    </source>
</reference>
<dbReference type="OrthoDB" id="158986at2"/>
<dbReference type="Pfam" id="PF02517">
    <property type="entry name" value="Rce1-like"/>
    <property type="match status" value="1"/>
</dbReference>
<dbReference type="GO" id="GO:0006508">
    <property type="term" value="P:proteolysis"/>
    <property type="evidence" value="ECO:0007669"/>
    <property type="project" value="UniProtKB-KW"/>
</dbReference>
<feature type="domain" description="CAAX prenyl protease 2/Lysostaphin resistance protein A-like" evidence="2">
    <location>
        <begin position="137"/>
        <end position="225"/>
    </location>
</feature>